<keyword evidence="5" id="KW-0547">Nucleotide-binding</keyword>
<dbReference type="CDD" id="cd16917">
    <property type="entry name" value="HATPase_UhpB-NarQ-NarX-like"/>
    <property type="match status" value="1"/>
</dbReference>
<evidence type="ECO:0000256" key="3">
    <source>
        <dbReference type="ARBA" id="ARBA00022553"/>
    </source>
</evidence>
<dbReference type="InterPro" id="IPR050482">
    <property type="entry name" value="Sensor_HK_TwoCompSys"/>
</dbReference>
<gene>
    <name evidence="11" type="ORF">GCM10017600_26490</name>
</gene>
<dbReference type="SUPFAM" id="SSF55874">
    <property type="entry name" value="ATPase domain of HSP90 chaperone/DNA topoisomerase II/histidine kinase"/>
    <property type="match status" value="1"/>
</dbReference>
<evidence type="ECO:0000259" key="10">
    <source>
        <dbReference type="SMART" id="SM00387"/>
    </source>
</evidence>
<comment type="catalytic activity">
    <reaction evidence="1">
        <text>ATP + protein L-histidine = ADP + protein N-phospho-L-histidine.</text>
        <dbReference type="EC" id="2.7.13.3"/>
    </reaction>
</comment>
<dbReference type="GO" id="GO:0005524">
    <property type="term" value="F:ATP binding"/>
    <property type="evidence" value="ECO:0007669"/>
    <property type="project" value="UniProtKB-KW"/>
</dbReference>
<dbReference type="InterPro" id="IPR011712">
    <property type="entry name" value="Sig_transdc_His_kin_sub3_dim/P"/>
</dbReference>
<feature type="region of interest" description="Disordered" evidence="9">
    <location>
        <begin position="340"/>
        <end position="373"/>
    </location>
</feature>
<proteinExistence type="predicted"/>
<dbReference type="SMART" id="SM00387">
    <property type="entry name" value="HATPase_c"/>
    <property type="match status" value="1"/>
</dbReference>
<name>A0A9W6I036_9ACTN</name>
<protein>
    <recommendedName>
        <fullName evidence="2">histidine kinase</fullName>
        <ecNumber evidence="2">2.7.13.3</ecNumber>
    </recommendedName>
</protein>
<evidence type="ECO:0000256" key="1">
    <source>
        <dbReference type="ARBA" id="ARBA00000085"/>
    </source>
</evidence>
<keyword evidence="8" id="KW-0902">Two-component regulatory system</keyword>
<dbReference type="Pfam" id="PF02518">
    <property type="entry name" value="HATPase_c"/>
    <property type="match status" value="1"/>
</dbReference>
<organism evidence="11 12">
    <name type="scientific">Streptosporangium carneum</name>
    <dbReference type="NCBI Taxonomy" id="47481"/>
    <lineage>
        <taxon>Bacteria</taxon>
        <taxon>Bacillati</taxon>
        <taxon>Actinomycetota</taxon>
        <taxon>Actinomycetes</taxon>
        <taxon>Streptosporangiales</taxon>
        <taxon>Streptosporangiaceae</taxon>
        <taxon>Streptosporangium</taxon>
    </lineage>
</organism>
<evidence type="ECO:0000256" key="4">
    <source>
        <dbReference type="ARBA" id="ARBA00022679"/>
    </source>
</evidence>
<keyword evidence="4" id="KW-0808">Transferase</keyword>
<evidence type="ECO:0000313" key="11">
    <source>
        <dbReference type="EMBL" id="GLK09243.1"/>
    </source>
</evidence>
<dbReference type="Gene3D" id="3.30.565.10">
    <property type="entry name" value="Histidine kinase-like ATPase, C-terminal domain"/>
    <property type="match status" value="1"/>
</dbReference>
<comment type="caution">
    <text evidence="11">The sequence shown here is derived from an EMBL/GenBank/DDBJ whole genome shotgun (WGS) entry which is preliminary data.</text>
</comment>
<dbReference type="InterPro" id="IPR055558">
    <property type="entry name" value="DUF7134"/>
</dbReference>
<feature type="domain" description="Histidine kinase/HSP90-like ATPase" evidence="10">
    <location>
        <begin position="272"/>
        <end position="361"/>
    </location>
</feature>
<dbReference type="InterPro" id="IPR036890">
    <property type="entry name" value="HATPase_C_sf"/>
</dbReference>
<dbReference type="EMBL" id="BSEV01000004">
    <property type="protein sequence ID" value="GLK09243.1"/>
    <property type="molecule type" value="Genomic_DNA"/>
</dbReference>
<evidence type="ECO:0000256" key="5">
    <source>
        <dbReference type="ARBA" id="ARBA00022741"/>
    </source>
</evidence>
<dbReference type="AlphaFoldDB" id="A0A9W6I036"/>
<dbReference type="InterPro" id="IPR003594">
    <property type="entry name" value="HATPase_dom"/>
</dbReference>
<evidence type="ECO:0000313" key="12">
    <source>
        <dbReference type="Proteomes" id="UP001143474"/>
    </source>
</evidence>
<dbReference type="PANTHER" id="PTHR24421:SF10">
    <property type="entry name" value="NITRATE_NITRITE SENSOR PROTEIN NARQ"/>
    <property type="match status" value="1"/>
</dbReference>
<reference evidence="11" key="2">
    <citation type="submission" date="2023-01" db="EMBL/GenBank/DDBJ databases">
        <authorList>
            <person name="Sun Q."/>
            <person name="Evtushenko L."/>
        </authorList>
    </citation>
    <scope>NUCLEOTIDE SEQUENCE</scope>
    <source>
        <strain evidence="11">VKM Ac-2007</strain>
    </source>
</reference>
<dbReference type="GO" id="GO:0000155">
    <property type="term" value="F:phosphorelay sensor kinase activity"/>
    <property type="evidence" value="ECO:0007669"/>
    <property type="project" value="InterPro"/>
</dbReference>
<dbReference type="Proteomes" id="UP001143474">
    <property type="component" value="Unassembled WGS sequence"/>
</dbReference>
<reference evidence="11" key="1">
    <citation type="journal article" date="2014" name="Int. J. Syst. Evol. Microbiol.">
        <title>Complete genome sequence of Corynebacterium casei LMG S-19264T (=DSM 44701T), isolated from a smear-ripened cheese.</title>
        <authorList>
            <consortium name="US DOE Joint Genome Institute (JGI-PGF)"/>
            <person name="Walter F."/>
            <person name="Albersmeier A."/>
            <person name="Kalinowski J."/>
            <person name="Ruckert C."/>
        </authorList>
    </citation>
    <scope>NUCLEOTIDE SEQUENCE</scope>
    <source>
        <strain evidence="11">VKM Ac-2007</strain>
    </source>
</reference>
<dbReference type="Pfam" id="PF07730">
    <property type="entry name" value="HisKA_3"/>
    <property type="match status" value="1"/>
</dbReference>
<keyword evidence="6 11" id="KW-0418">Kinase</keyword>
<keyword evidence="12" id="KW-1185">Reference proteome</keyword>
<evidence type="ECO:0000256" key="6">
    <source>
        <dbReference type="ARBA" id="ARBA00022777"/>
    </source>
</evidence>
<dbReference type="Gene3D" id="1.20.5.1930">
    <property type="match status" value="1"/>
</dbReference>
<dbReference type="EC" id="2.7.13.3" evidence="2"/>
<evidence type="ECO:0000256" key="2">
    <source>
        <dbReference type="ARBA" id="ARBA00012438"/>
    </source>
</evidence>
<dbReference type="GO" id="GO:0046983">
    <property type="term" value="F:protein dimerization activity"/>
    <property type="evidence" value="ECO:0007669"/>
    <property type="project" value="InterPro"/>
</dbReference>
<evidence type="ECO:0000256" key="9">
    <source>
        <dbReference type="SAM" id="MobiDB-lite"/>
    </source>
</evidence>
<keyword evidence="7" id="KW-0067">ATP-binding</keyword>
<evidence type="ECO:0000256" key="8">
    <source>
        <dbReference type="ARBA" id="ARBA00023012"/>
    </source>
</evidence>
<dbReference type="PANTHER" id="PTHR24421">
    <property type="entry name" value="NITRATE/NITRITE SENSOR PROTEIN NARX-RELATED"/>
    <property type="match status" value="1"/>
</dbReference>
<keyword evidence="3" id="KW-0597">Phosphoprotein</keyword>
<sequence>MNAMRPWHWTALDAVAVLLLAGLAADGDGEPGLFLPLLLVTAPVLLRRRYPVPVLIWTDAITYSLVFQLEATTQPAAWMLASYSVAVRSRRAALLTGAGTWLLAQGIVLHQDDMTPLQLVVVPLITTLPPCVLADAVRQRRLWMSAFADQQRRRADAEAGARIAAERLTIARELHDVVAHGVTLMTVQAGIARLRSAPDDPLHEVVETIEQTGRSSLAEMRRLMNLLRSDDADGLAPQPGLADLGDLVAAASAAGLCAELAIHGTPRPLTAGADLAAYRIVQEALTNAVKHAATRSATVDVTHEADGVRLRVFNPGPVAARGEGQGVPGMKERARLYGGTVSAEPTSPDGWRVDAWLPHGPEETPPALDEVRR</sequence>
<accession>A0A9W6I036</accession>
<dbReference type="Pfam" id="PF23539">
    <property type="entry name" value="DUF7134"/>
    <property type="match status" value="1"/>
</dbReference>
<evidence type="ECO:0000256" key="7">
    <source>
        <dbReference type="ARBA" id="ARBA00022840"/>
    </source>
</evidence>
<dbReference type="GO" id="GO:0016020">
    <property type="term" value="C:membrane"/>
    <property type="evidence" value="ECO:0007669"/>
    <property type="project" value="InterPro"/>
</dbReference>